<dbReference type="AlphaFoldDB" id="A0A517Z8H9"/>
<reference evidence="11 12" key="1">
    <citation type="submission" date="2019-02" db="EMBL/GenBank/DDBJ databases">
        <title>Deep-cultivation of Planctomycetes and their phenomic and genomic characterization uncovers novel biology.</title>
        <authorList>
            <person name="Wiegand S."/>
            <person name="Jogler M."/>
            <person name="Boedeker C."/>
            <person name="Pinto D."/>
            <person name="Vollmers J."/>
            <person name="Rivas-Marin E."/>
            <person name="Kohn T."/>
            <person name="Peeters S.H."/>
            <person name="Heuer A."/>
            <person name="Rast P."/>
            <person name="Oberbeckmann S."/>
            <person name="Bunk B."/>
            <person name="Jeske O."/>
            <person name="Meyerdierks A."/>
            <person name="Storesund J.E."/>
            <person name="Kallscheuer N."/>
            <person name="Luecker S."/>
            <person name="Lage O.M."/>
            <person name="Pohl T."/>
            <person name="Merkel B.J."/>
            <person name="Hornburger P."/>
            <person name="Mueller R.-W."/>
            <person name="Bruemmer F."/>
            <person name="Labrenz M."/>
            <person name="Spormann A.M."/>
            <person name="Op den Camp H."/>
            <person name="Overmann J."/>
            <person name="Amann R."/>
            <person name="Jetten M.S.M."/>
            <person name="Mascher T."/>
            <person name="Medema M.H."/>
            <person name="Devos D.P."/>
            <person name="Kaster A.-K."/>
            <person name="Ovreas L."/>
            <person name="Rohde M."/>
            <person name="Galperin M.Y."/>
            <person name="Jogler C."/>
        </authorList>
    </citation>
    <scope>NUCLEOTIDE SEQUENCE [LARGE SCALE GENOMIC DNA]</scope>
    <source>
        <strain evidence="11 12">Mal4</strain>
    </source>
</reference>
<dbReference type="InterPro" id="IPR024194">
    <property type="entry name" value="Ac/AlaTfrase_AlgI/DltB"/>
</dbReference>
<name>A0A517Z8H9_9PLAN</name>
<dbReference type="EMBL" id="CP036275">
    <property type="protein sequence ID" value="QDU38792.1"/>
    <property type="molecule type" value="Genomic_DNA"/>
</dbReference>
<dbReference type="InterPro" id="IPR028362">
    <property type="entry name" value="AlgI"/>
</dbReference>
<feature type="transmembrane region" description="Helical" evidence="10">
    <location>
        <begin position="330"/>
        <end position="347"/>
    </location>
</feature>
<keyword evidence="7 9" id="KW-0472">Membrane</keyword>
<evidence type="ECO:0000256" key="1">
    <source>
        <dbReference type="ARBA" id="ARBA00004651"/>
    </source>
</evidence>
<evidence type="ECO:0000313" key="12">
    <source>
        <dbReference type="Proteomes" id="UP000320496"/>
    </source>
</evidence>
<evidence type="ECO:0000256" key="3">
    <source>
        <dbReference type="ARBA" id="ARBA00022475"/>
    </source>
</evidence>
<evidence type="ECO:0000256" key="10">
    <source>
        <dbReference type="SAM" id="Phobius"/>
    </source>
</evidence>
<protein>
    <submittedName>
        <fullName evidence="11">Peptidoglycan O-acetyltransferase</fullName>
        <ecNumber evidence="11">2.3.1.-</ecNumber>
    </submittedName>
</protein>
<comment type="subcellular location">
    <subcellularLocation>
        <location evidence="1">Cell membrane</location>
        <topology evidence="1">Multi-pass membrane protein</topology>
    </subcellularLocation>
</comment>
<keyword evidence="5 10" id="KW-0812">Transmembrane</keyword>
<evidence type="ECO:0000256" key="8">
    <source>
        <dbReference type="ARBA" id="ARBA00023315"/>
    </source>
</evidence>
<feature type="transmembrane region" description="Helical" evidence="10">
    <location>
        <begin position="439"/>
        <end position="458"/>
    </location>
</feature>
<comment type="similarity">
    <text evidence="2 9">Belongs to the membrane-bound acyltransferase family.</text>
</comment>
<gene>
    <name evidence="11" type="primary">patA_2</name>
    <name evidence="11" type="ORF">Mal4_31220</name>
</gene>
<dbReference type="GO" id="GO:0005886">
    <property type="term" value="C:plasma membrane"/>
    <property type="evidence" value="ECO:0007669"/>
    <property type="project" value="UniProtKB-SubCell"/>
</dbReference>
<evidence type="ECO:0000256" key="9">
    <source>
        <dbReference type="PIRNR" id="PIRNR016636"/>
    </source>
</evidence>
<dbReference type="PANTHER" id="PTHR13285:SF23">
    <property type="entry name" value="TEICHOIC ACID D-ALANYLTRANSFERASE"/>
    <property type="match status" value="1"/>
</dbReference>
<dbReference type="Proteomes" id="UP000320496">
    <property type="component" value="Chromosome"/>
</dbReference>
<feature type="transmembrane region" description="Helical" evidence="10">
    <location>
        <begin position="401"/>
        <end position="427"/>
    </location>
</feature>
<accession>A0A517Z8H9</accession>
<dbReference type="PANTHER" id="PTHR13285">
    <property type="entry name" value="ACYLTRANSFERASE"/>
    <property type="match status" value="1"/>
</dbReference>
<feature type="transmembrane region" description="Helical" evidence="10">
    <location>
        <begin position="108"/>
        <end position="130"/>
    </location>
</feature>
<keyword evidence="6 10" id="KW-1133">Transmembrane helix</keyword>
<dbReference type="GO" id="GO:0016746">
    <property type="term" value="F:acyltransferase activity"/>
    <property type="evidence" value="ECO:0007669"/>
    <property type="project" value="UniProtKB-KW"/>
</dbReference>
<dbReference type="Pfam" id="PF03062">
    <property type="entry name" value="MBOAT"/>
    <property type="match status" value="1"/>
</dbReference>
<dbReference type="PIRSF" id="PIRSF500217">
    <property type="entry name" value="AlgI"/>
    <property type="match status" value="1"/>
</dbReference>
<feature type="transmembrane region" description="Helical" evidence="10">
    <location>
        <begin position="359"/>
        <end position="381"/>
    </location>
</feature>
<keyword evidence="4 9" id="KW-0808">Transferase</keyword>
<proteinExistence type="inferred from homology"/>
<organism evidence="11 12">
    <name type="scientific">Maioricimonas rarisocia</name>
    <dbReference type="NCBI Taxonomy" id="2528026"/>
    <lineage>
        <taxon>Bacteria</taxon>
        <taxon>Pseudomonadati</taxon>
        <taxon>Planctomycetota</taxon>
        <taxon>Planctomycetia</taxon>
        <taxon>Planctomycetales</taxon>
        <taxon>Planctomycetaceae</taxon>
        <taxon>Maioricimonas</taxon>
    </lineage>
</organism>
<evidence type="ECO:0000256" key="6">
    <source>
        <dbReference type="ARBA" id="ARBA00022989"/>
    </source>
</evidence>
<dbReference type="InterPro" id="IPR004299">
    <property type="entry name" value="MBOAT_fam"/>
</dbReference>
<feature type="transmembrane region" description="Helical" evidence="10">
    <location>
        <begin position="6"/>
        <end position="22"/>
    </location>
</feature>
<dbReference type="EC" id="2.3.1.-" evidence="11"/>
<evidence type="ECO:0000256" key="2">
    <source>
        <dbReference type="ARBA" id="ARBA00010323"/>
    </source>
</evidence>
<dbReference type="PIRSF" id="PIRSF016636">
    <property type="entry name" value="AlgI_DltB"/>
    <property type="match status" value="1"/>
</dbReference>
<dbReference type="GO" id="GO:0042121">
    <property type="term" value="P:alginic acid biosynthetic process"/>
    <property type="evidence" value="ECO:0007669"/>
    <property type="project" value="InterPro"/>
</dbReference>
<dbReference type="OrthoDB" id="9805788at2"/>
<evidence type="ECO:0000256" key="7">
    <source>
        <dbReference type="ARBA" id="ARBA00023136"/>
    </source>
</evidence>
<feature type="transmembrane region" description="Helical" evidence="10">
    <location>
        <begin position="29"/>
        <end position="55"/>
    </location>
</feature>
<dbReference type="InterPro" id="IPR051085">
    <property type="entry name" value="MB_O-acyltransferase"/>
</dbReference>
<sequence>MLFNSFAFWTFYVVLFVVYHKLRHRGQNVLLLAGSYFFYGCWDWRFLGLILLSTVIDYSVALGIGSSNSPWRRRLLLSISIAANLGILGFFKYYGFFAGELERLLTSLGAPALLPTLDIVLPVGISFYTFQTMSYTIDVYRKDCPPTQRLLDFAVYVSFFPQLVAGPIERASRFLPQVLGTRRVDEADFRTGLYLVASGLFRKVVVADNMAPVVNAIFSTPYGELTGAEVLLGVYAFAFQIYGDFSGYSAIARGVARWLGFDLMVNFRMPYFADSPSDFWRRWHISLSGWLRDYLYIPLGGNRGRAIFTYRNLMLTMLLGGLWHGAAWTFIAWGLYHGLLLCVYRVFDQRTPAQDRPQGTALHAARVVLMFHLTCLGWLLFRAESLTQVMVMLQTLAVDFTVTPLAAMTAGLLSFYAGPLMLFEFWLERRREPLSLLNVHWLLRGVAYLYVVYMMLFFPPPVPSEFIYFQF</sequence>
<keyword evidence="8 9" id="KW-0012">Acyltransferase</keyword>
<feature type="transmembrane region" description="Helical" evidence="10">
    <location>
        <begin position="75"/>
        <end position="96"/>
    </location>
</feature>
<evidence type="ECO:0000256" key="4">
    <source>
        <dbReference type="ARBA" id="ARBA00022679"/>
    </source>
</evidence>
<dbReference type="RefSeq" id="WP_145370042.1">
    <property type="nucleotide sequence ID" value="NZ_CP036275.1"/>
</dbReference>
<dbReference type="KEGG" id="mri:Mal4_31220"/>
<evidence type="ECO:0000256" key="5">
    <source>
        <dbReference type="ARBA" id="ARBA00022692"/>
    </source>
</evidence>
<keyword evidence="12" id="KW-1185">Reference proteome</keyword>
<evidence type="ECO:0000313" key="11">
    <source>
        <dbReference type="EMBL" id="QDU38792.1"/>
    </source>
</evidence>
<keyword evidence="3 9" id="KW-1003">Cell membrane</keyword>